<keyword evidence="3" id="KW-1185">Reference proteome</keyword>
<name>A0ABQ9US36_SAGOE</name>
<proteinExistence type="predicted"/>
<dbReference type="EMBL" id="JASSZA010000010">
    <property type="protein sequence ID" value="KAK2099871.1"/>
    <property type="molecule type" value="Genomic_DNA"/>
</dbReference>
<feature type="compositionally biased region" description="Basic and acidic residues" evidence="1">
    <location>
        <begin position="51"/>
        <end position="71"/>
    </location>
</feature>
<protein>
    <submittedName>
        <fullName evidence="2">Uncharacterized protein</fullName>
    </submittedName>
</protein>
<sequence>MKSETISGRAIAVKAISEKLRQEKAEKGNPRPGNPMPEKTRQCKAIAEKSIPGKEKKAWQIQERQGKAVPE</sequence>
<feature type="region of interest" description="Disordered" evidence="1">
    <location>
        <begin position="16"/>
        <end position="71"/>
    </location>
</feature>
<feature type="non-terminal residue" evidence="2">
    <location>
        <position position="71"/>
    </location>
</feature>
<gene>
    <name evidence="2" type="ORF">P7K49_021219</name>
</gene>
<evidence type="ECO:0000256" key="1">
    <source>
        <dbReference type="SAM" id="MobiDB-lite"/>
    </source>
</evidence>
<feature type="compositionally biased region" description="Basic and acidic residues" evidence="1">
    <location>
        <begin position="16"/>
        <end position="29"/>
    </location>
</feature>
<accession>A0ABQ9US36</accession>
<dbReference type="Proteomes" id="UP001266305">
    <property type="component" value="Unassembled WGS sequence"/>
</dbReference>
<comment type="caution">
    <text evidence="2">The sequence shown here is derived from an EMBL/GenBank/DDBJ whole genome shotgun (WGS) entry which is preliminary data.</text>
</comment>
<evidence type="ECO:0000313" key="3">
    <source>
        <dbReference type="Proteomes" id="UP001266305"/>
    </source>
</evidence>
<evidence type="ECO:0000313" key="2">
    <source>
        <dbReference type="EMBL" id="KAK2099871.1"/>
    </source>
</evidence>
<organism evidence="2 3">
    <name type="scientific">Saguinus oedipus</name>
    <name type="common">Cotton-top tamarin</name>
    <name type="synonym">Oedipomidas oedipus</name>
    <dbReference type="NCBI Taxonomy" id="9490"/>
    <lineage>
        <taxon>Eukaryota</taxon>
        <taxon>Metazoa</taxon>
        <taxon>Chordata</taxon>
        <taxon>Craniata</taxon>
        <taxon>Vertebrata</taxon>
        <taxon>Euteleostomi</taxon>
        <taxon>Mammalia</taxon>
        <taxon>Eutheria</taxon>
        <taxon>Euarchontoglires</taxon>
        <taxon>Primates</taxon>
        <taxon>Haplorrhini</taxon>
        <taxon>Platyrrhini</taxon>
        <taxon>Cebidae</taxon>
        <taxon>Callitrichinae</taxon>
        <taxon>Saguinus</taxon>
    </lineage>
</organism>
<reference evidence="2 3" key="1">
    <citation type="submission" date="2023-05" db="EMBL/GenBank/DDBJ databases">
        <title>B98-5 Cell Line De Novo Hybrid Assembly: An Optical Mapping Approach.</title>
        <authorList>
            <person name="Kananen K."/>
            <person name="Auerbach J.A."/>
            <person name="Kautto E."/>
            <person name="Blachly J.S."/>
        </authorList>
    </citation>
    <scope>NUCLEOTIDE SEQUENCE [LARGE SCALE GENOMIC DNA]</scope>
    <source>
        <strain evidence="2">B95-8</strain>
        <tissue evidence="2">Cell line</tissue>
    </source>
</reference>